<evidence type="ECO:0000313" key="3">
    <source>
        <dbReference type="Proteomes" id="UP000252405"/>
    </source>
</evidence>
<dbReference type="EMBL" id="QPII01000001">
    <property type="protein sequence ID" value="RCV91637.1"/>
    <property type="molecule type" value="Genomic_DNA"/>
</dbReference>
<name>A0A368U5B7_9GAMM</name>
<evidence type="ECO:0000259" key="1">
    <source>
        <dbReference type="Pfam" id="PF09084"/>
    </source>
</evidence>
<feature type="domain" description="SsuA/THI5-like" evidence="1">
    <location>
        <begin position="115"/>
        <end position="252"/>
    </location>
</feature>
<evidence type="ECO:0000313" key="2">
    <source>
        <dbReference type="EMBL" id="RCV91637.1"/>
    </source>
</evidence>
<dbReference type="RefSeq" id="WP_114477086.1">
    <property type="nucleotide sequence ID" value="NZ_QPII01000001.1"/>
</dbReference>
<dbReference type="Pfam" id="PF09084">
    <property type="entry name" value="NMT1"/>
    <property type="match status" value="1"/>
</dbReference>
<dbReference type="Gene3D" id="3.40.190.10">
    <property type="entry name" value="Periplasmic binding protein-like II"/>
    <property type="match status" value="2"/>
</dbReference>
<keyword evidence="3" id="KW-1185">Reference proteome</keyword>
<dbReference type="PANTHER" id="PTHR30024">
    <property type="entry name" value="ALIPHATIC SULFONATES-BINDING PROTEIN-RELATED"/>
    <property type="match status" value="1"/>
</dbReference>
<accession>A0A368U5B7</accession>
<dbReference type="SUPFAM" id="SSF53850">
    <property type="entry name" value="Periplasmic binding protein-like II"/>
    <property type="match status" value="1"/>
</dbReference>
<dbReference type="AlphaFoldDB" id="A0A368U5B7"/>
<dbReference type="InterPro" id="IPR015168">
    <property type="entry name" value="SsuA/THI5"/>
</dbReference>
<protein>
    <submittedName>
        <fullName evidence="2">ABC transporter substrate-binding protein</fullName>
    </submittedName>
</protein>
<proteinExistence type="predicted"/>
<dbReference type="PANTHER" id="PTHR30024:SF48">
    <property type="entry name" value="ABC TRANSPORTER SUBSTRATE-BINDING PROTEIN"/>
    <property type="match status" value="1"/>
</dbReference>
<dbReference type="OrthoDB" id="5621714at2"/>
<comment type="caution">
    <text evidence="2">The sequence shown here is derived from an EMBL/GenBank/DDBJ whole genome shotgun (WGS) entry which is preliminary data.</text>
</comment>
<dbReference type="Proteomes" id="UP000252405">
    <property type="component" value="Unassembled WGS sequence"/>
</dbReference>
<organism evidence="2 3">
    <name type="scientific">Billgrantia montanilacus</name>
    <dbReference type="NCBI Taxonomy" id="2282305"/>
    <lineage>
        <taxon>Bacteria</taxon>
        <taxon>Pseudomonadati</taxon>
        <taxon>Pseudomonadota</taxon>
        <taxon>Gammaproteobacteria</taxon>
        <taxon>Oceanospirillales</taxon>
        <taxon>Halomonadaceae</taxon>
        <taxon>Billgrantia</taxon>
    </lineage>
</organism>
<sequence length="328" mass="35482">MTIRTLQAPLVLVRALIVVLLLGGVESLHAELPTLRLSVLQFGTAHWELDHLERRGLDHAAGFNLEVRLVANLPASRIAVSSGDVNGAVVDLTWAQARHAAGQSYRYLPYSSQMGDVLAAPGVAIDALGDLRGKRIGVAGGPDSKSWVLLTRAAQAEGVALEREAQVQFGAPPLLSQALRRGQLDVLVTFWHFAAELTAAGEAEVALPMASLLTRLDIPTGLPILGYVFHDEWARDHAALVARFAEAVAQAKRELRDEAGHWAALRPLMRASDDAHFEALRQGYVQGIPEPLDAQRIRALQRLLVLTGVEPGEEMPASLFVQAPSDER</sequence>
<gene>
    <name evidence="2" type="ORF">DU505_00755</name>
</gene>
<reference evidence="2 3" key="1">
    <citation type="submission" date="2018-07" db="EMBL/GenBank/DDBJ databases">
        <title>Halomonas montanilacus sp. nov., isolated from Lake Pengyan on Tibetan Plateau.</title>
        <authorList>
            <person name="Lu H."/>
            <person name="Xing P."/>
            <person name="Wu Q."/>
        </authorList>
    </citation>
    <scope>NUCLEOTIDE SEQUENCE [LARGE SCALE GENOMIC DNA]</scope>
    <source>
        <strain evidence="2 3">PYC7W</strain>
    </source>
</reference>